<protein>
    <submittedName>
        <fullName evidence="2">Uncharacterized protein</fullName>
    </submittedName>
</protein>
<organism evidence="2 3">
    <name type="scientific">Prorocentrum cordatum</name>
    <dbReference type="NCBI Taxonomy" id="2364126"/>
    <lineage>
        <taxon>Eukaryota</taxon>
        <taxon>Sar</taxon>
        <taxon>Alveolata</taxon>
        <taxon>Dinophyceae</taxon>
        <taxon>Prorocentrales</taxon>
        <taxon>Prorocentraceae</taxon>
        <taxon>Prorocentrum</taxon>
    </lineage>
</organism>
<comment type="caution">
    <text evidence="2">The sequence shown here is derived from an EMBL/GenBank/DDBJ whole genome shotgun (WGS) entry which is preliminary data.</text>
</comment>
<reference evidence="2" key="1">
    <citation type="submission" date="2023-10" db="EMBL/GenBank/DDBJ databases">
        <authorList>
            <person name="Chen Y."/>
            <person name="Shah S."/>
            <person name="Dougan E. K."/>
            <person name="Thang M."/>
            <person name="Chan C."/>
        </authorList>
    </citation>
    <scope>NUCLEOTIDE SEQUENCE [LARGE SCALE GENOMIC DNA]</scope>
</reference>
<proteinExistence type="predicted"/>
<sequence length="259" mass="28190">MSVHGAGSVRDAWGLLGWRGWLTQERLLSEVPARLVERRRDPPFCLGDRREGATAHEIHRAISPCLSEVLLEFAEGDLVADTRVTLAAELAGLIERGDPRLEHLAIVRAAVARGERAPRRPWPEDDSTCIVERAPHNVRGWSLMVSVHSTAGDSGLELKLAALDVGGSGDEFLLHLSCADLEALAPGATGLHPSEAAKAVMPCLRVVSRAGRRLLVAAQERRWRRRAWPTRSCRWSPSSAGSPRGTARRSGRSSTRSSS</sequence>
<gene>
    <name evidence="2" type="ORF">PCOR1329_LOCUS55348</name>
</gene>
<feature type="region of interest" description="Disordered" evidence="1">
    <location>
        <begin position="231"/>
        <end position="259"/>
    </location>
</feature>
<accession>A0ABN9V7X5</accession>
<keyword evidence="3" id="KW-1185">Reference proteome</keyword>
<evidence type="ECO:0000313" key="2">
    <source>
        <dbReference type="EMBL" id="CAK0868801.1"/>
    </source>
</evidence>
<evidence type="ECO:0000313" key="3">
    <source>
        <dbReference type="Proteomes" id="UP001189429"/>
    </source>
</evidence>
<dbReference type="EMBL" id="CAUYUJ010016783">
    <property type="protein sequence ID" value="CAK0868801.1"/>
    <property type="molecule type" value="Genomic_DNA"/>
</dbReference>
<dbReference type="Proteomes" id="UP001189429">
    <property type="component" value="Unassembled WGS sequence"/>
</dbReference>
<name>A0ABN9V7X5_9DINO</name>
<evidence type="ECO:0000256" key="1">
    <source>
        <dbReference type="SAM" id="MobiDB-lite"/>
    </source>
</evidence>
<feature type="compositionally biased region" description="Low complexity" evidence="1">
    <location>
        <begin position="231"/>
        <end position="245"/>
    </location>
</feature>